<dbReference type="Pfam" id="PF08220">
    <property type="entry name" value="HTH_DeoR"/>
    <property type="match status" value="1"/>
</dbReference>
<dbReference type="PANTHER" id="PTHR30363">
    <property type="entry name" value="HTH-TYPE TRANSCRIPTIONAL REGULATOR SRLR-RELATED"/>
    <property type="match status" value="1"/>
</dbReference>
<comment type="caution">
    <text evidence="5">The sequence shown here is derived from an EMBL/GenBank/DDBJ whole genome shotgun (WGS) entry which is preliminary data.</text>
</comment>
<dbReference type="SUPFAM" id="SSF100950">
    <property type="entry name" value="NagB/RpiA/CoA transferase-like"/>
    <property type="match status" value="1"/>
</dbReference>
<dbReference type="SUPFAM" id="SSF46785">
    <property type="entry name" value="Winged helix' DNA-binding domain"/>
    <property type="match status" value="1"/>
</dbReference>
<dbReference type="SMART" id="SM00420">
    <property type="entry name" value="HTH_DEOR"/>
    <property type="match status" value="1"/>
</dbReference>
<dbReference type="InterPro" id="IPR036388">
    <property type="entry name" value="WH-like_DNA-bd_sf"/>
</dbReference>
<evidence type="ECO:0000256" key="1">
    <source>
        <dbReference type="ARBA" id="ARBA00023015"/>
    </source>
</evidence>
<dbReference type="EMBL" id="RFFG01000021">
    <property type="protein sequence ID" value="RMI44084.1"/>
    <property type="molecule type" value="Genomic_DNA"/>
</dbReference>
<dbReference type="PANTHER" id="PTHR30363:SF44">
    <property type="entry name" value="AGA OPERON TRANSCRIPTIONAL REPRESSOR-RELATED"/>
    <property type="match status" value="1"/>
</dbReference>
<sequence length="269" mass="27592">MTDRGWIVTDETQPRFAAERHERLLRLLRERGAMPLQALALELAASEATVRRDLRTLEARGLLARSRGGAVPVAGLAHEPTQRDKAAVAVAEKAAIAEAAAALVGPDDAIVIGPGTTTRQLAVRLAAVPGLTVITTSLAVAEALADSRTAQVVLTGGALRGPIRALVGAEAERLLGTVRVRHAFLSGNGLTAGRGLSTPHLAVASVDRAIAAAAEHPVVLADHTKIGADALFQTVPAGRIAHLFTDAAADAAELAALGEAGVTVHRAGP</sequence>
<dbReference type="PROSITE" id="PS00894">
    <property type="entry name" value="HTH_DEOR_1"/>
    <property type="match status" value="1"/>
</dbReference>
<dbReference type="InterPro" id="IPR018356">
    <property type="entry name" value="Tscrpt_reg_HTH_DeoR_CS"/>
</dbReference>
<dbReference type="Gene3D" id="3.40.50.1360">
    <property type="match status" value="1"/>
</dbReference>
<dbReference type="InterPro" id="IPR036390">
    <property type="entry name" value="WH_DNA-bd_sf"/>
</dbReference>
<reference evidence="5 6" key="1">
    <citation type="submission" date="2018-10" db="EMBL/GenBank/DDBJ databases">
        <title>Isolation from soil.</title>
        <authorList>
            <person name="Hu J."/>
        </authorList>
    </citation>
    <scope>NUCLEOTIDE SEQUENCE [LARGE SCALE GENOMIC DNA]</scope>
    <source>
        <strain evidence="5 6">NEAU-Ht49</strain>
    </source>
</reference>
<evidence type="ECO:0000256" key="2">
    <source>
        <dbReference type="ARBA" id="ARBA00023125"/>
    </source>
</evidence>
<dbReference type="PRINTS" id="PR00037">
    <property type="entry name" value="HTHLACR"/>
</dbReference>
<gene>
    <name evidence="5" type="ORF">EBO15_14295</name>
</gene>
<keyword evidence="6" id="KW-1185">Reference proteome</keyword>
<dbReference type="GO" id="GO:0003700">
    <property type="term" value="F:DNA-binding transcription factor activity"/>
    <property type="evidence" value="ECO:0007669"/>
    <property type="project" value="InterPro"/>
</dbReference>
<evidence type="ECO:0000259" key="4">
    <source>
        <dbReference type="PROSITE" id="PS51000"/>
    </source>
</evidence>
<dbReference type="GO" id="GO:0003677">
    <property type="term" value="F:DNA binding"/>
    <property type="evidence" value="ECO:0007669"/>
    <property type="project" value="UniProtKB-KW"/>
</dbReference>
<evidence type="ECO:0000313" key="6">
    <source>
        <dbReference type="Proteomes" id="UP000282674"/>
    </source>
</evidence>
<keyword evidence="1" id="KW-0805">Transcription regulation</keyword>
<organism evidence="5 6">
    <name type="scientific">Actinomadura harenae</name>
    <dbReference type="NCBI Taxonomy" id="2483351"/>
    <lineage>
        <taxon>Bacteria</taxon>
        <taxon>Bacillati</taxon>
        <taxon>Actinomycetota</taxon>
        <taxon>Actinomycetes</taxon>
        <taxon>Streptosporangiales</taxon>
        <taxon>Thermomonosporaceae</taxon>
        <taxon>Actinomadura</taxon>
    </lineage>
</organism>
<protein>
    <submittedName>
        <fullName evidence="5">DeoR/GlpR transcriptional regulator</fullName>
    </submittedName>
</protein>
<dbReference type="Pfam" id="PF00455">
    <property type="entry name" value="DeoRC"/>
    <property type="match status" value="1"/>
</dbReference>
<evidence type="ECO:0000256" key="3">
    <source>
        <dbReference type="ARBA" id="ARBA00023163"/>
    </source>
</evidence>
<keyword evidence="2" id="KW-0238">DNA-binding</keyword>
<dbReference type="InterPro" id="IPR050313">
    <property type="entry name" value="Carb_Metab_HTH_regulators"/>
</dbReference>
<dbReference type="Gene3D" id="1.10.10.10">
    <property type="entry name" value="Winged helix-like DNA-binding domain superfamily/Winged helix DNA-binding domain"/>
    <property type="match status" value="1"/>
</dbReference>
<name>A0A3M2M2W3_9ACTN</name>
<proteinExistence type="predicted"/>
<dbReference type="SMART" id="SM01134">
    <property type="entry name" value="DeoRC"/>
    <property type="match status" value="1"/>
</dbReference>
<dbReference type="AlphaFoldDB" id="A0A3M2M2W3"/>
<keyword evidence="3" id="KW-0804">Transcription</keyword>
<dbReference type="InterPro" id="IPR001034">
    <property type="entry name" value="DeoR_HTH"/>
</dbReference>
<dbReference type="PROSITE" id="PS51000">
    <property type="entry name" value="HTH_DEOR_2"/>
    <property type="match status" value="1"/>
</dbReference>
<accession>A0A3M2M2W3</accession>
<dbReference type="InterPro" id="IPR014036">
    <property type="entry name" value="DeoR-like_C"/>
</dbReference>
<feature type="domain" description="HTH deoR-type" evidence="4">
    <location>
        <begin position="17"/>
        <end position="72"/>
    </location>
</feature>
<evidence type="ECO:0000313" key="5">
    <source>
        <dbReference type="EMBL" id="RMI44084.1"/>
    </source>
</evidence>
<dbReference type="InterPro" id="IPR037171">
    <property type="entry name" value="NagB/RpiA_transferase-like"/>
</dbReference>
<dbReference type="Proteomes" id="UP000282674">
    <property type="component" value="Unassembled WGS sequence"/>
</dbReference>